<dbReference type="Gramene" id="TraesCAD_scaffold_114118_01G000100.1">
    <property type="protein sequence ID" value="TraesCAD_scaffold_114118_01G000100.1"/>
    <property type="gene ID" value="TraesCAD_scaffold_114118_01G000100"/>
</dbReference>
<name>A0A3B6QK70_WHEAT</name>
<feature type="region of interest" description="Disordered" evidence="1">
    <location>
        <begin position="1"/>
        <end position="51"/>
    </location>
</feature>
<gene>
    <name evidence="2" type="primary">LOC123142627</name>
</gene>
<keyword evidence="3" id="KW-1185">Reference proteome</keyword>
<dbReference type="Gramene" id="TraesCS6D02G261500.1">
    <property type="protein sequence ID" value="TraesCS6D02G261500.1"/>
    <property type="gene ID" value="TraesCS6D02G261500"/>
</dbReference>
<dbReference type="EnsemblPlants" id="TraesCS6D02G261500.1">
    <property type="protein sequence ID" value="TraesCS6D02G261500.1"/>
    <property type="gene ID" value="TraesCS6D02G261500"/>
</dbReference>
<dbReference type="SMR" id="A0A3B6QK70"/>
<proteinExistence type="predicted"/>
<evidence type="ECO:0000256" key="1">
    <source>
        <dbReference type="SAM" id="MobiDB-lite"/>
    </source>
</evidence>
<dbReference type="Gramene" id="TraesWEE_scaffold_139840_01G000100.1">
    <property type="protein sequence ID" value="TraesWEE_scaffold_139840_01G000100.1"/>
    <property type="gene ID" value="TraesWEE_scaffold_139840_01G000100"/>
</dbReference>
<protein>
    <submittedName>
        <fullName evidence="2">Uncharacterized protein</fullName>
    </submittedName>
</protein>
<reference evidence="2" key="1">
    <citation type="submission" date="2018-08" db="EMBL/GenBank/DDBJ databases">
        <authorList>
            <person name="Rossello M."/>
        </authorList>
    </citation>
    <scope>NUCLEOTIDE SEQUENCE [LARGE SCALE GENOMIC DNA]</scope>
    <source>
        <strain evidence="2">cv. Chinese Spring</strain>
    </source>
</reference>
<dbReference type="GeneID" id="123142627"/>
<dbReference type="Proteomes" id="UP000019116">
    <property type="component" value="Chromosome 6D"/>
</dbReference>
<accession>A0A3B6QK70</accession>
<dbReference type="Gramene" id="TraesCS6D03G0630500.1">
    <property type="protein sequence ID" value="TraesCS6D03G0630500.1.CDS"/>
    <property type="gene ID" value="TraesCS6D03G0630500"/>
</dbReference>
<evidence type="ECO:0000313" key="2">
    <source>
        <dbReference type="EnsemblPlants" id="TraesCS6D02G261500.1"/>
    </source>
</evidence>
<organism evidence="2">
    <name type="scientific">Triticum aestivum</name>
    <name type="common">Wheat</name>
    <dbReference type="NCBI Taxonomy" id="4565"/>
    <lineage>
        <taxon>Eukaryota</taxon>
        <taxon>Viridiplantae</taxon>
        <taxon>Streptophyta</taxon>
        <taxon>Embryophyta</taxon>
        <taxon>Tracheophyta</taxon>
        <taxon>Spermatophyta</taxon>
        <taxon>Magnoliopsida</taxon>
        <taxon>Liliopsida</taxon>
        <taxon>Poales</taxon>
        <taxon>Poaceae</taxon>
        <taxon>BOP clade</taxon>
        <taxon>Pooideae</taxon>
        <taxon>Triticodae</taxon>
        <taxon>Triticeae</taxon>
        <taxon>Triticinae</taxon>
        <taxon>Triticum</taxon>
    </lineage>
</organism>
<feature type="compositionally biased region" description="Basic and acidic residues" evidence="1">
    <location>
        <begin position="1"/>
        <end position="11"/>
    </location>
</feature>
<dbReference type="Gramene" id="TraesRN6D0100666000.1">
    <property type="protein sequence ID" value="TraesRN6D0100666000.1"/>
    <property type="gene ID" value="TraesRN6D0100666000"/>
</dbReference>
<dbReference type="Gramene" id="TraesROB_scaffold_144040_01G000100.1">
    <property type="protein sequence ID" value="TraesROB_scaffold_144040_01G000100.1"/>
    <property type="gene ID" value="TraesROB_scaffold_144040_01G000100"/>
</dbReference>
<dbReference type="RefSeq" id="XP_044417391.1">
    <property type="nucleotide sequence ID" value="XM_044561456.1"/>
</dbReference>
<sequence>MKSVLDRHGVEVDANLVNSEEENVIGDPEEDNVTGDPEEDNVTGGPEEMLSKTEVEKLLADADRYEDKLDKRTCLDMYQTIVWGYGIRLQALEQLGSMVKEAKKGLKLHQGPMVKEAEQELKLQPEGVHGQVGKRKFEAAPGVLDAADGLRQKTKI</sequence>
<feature type="compositionally biased region" description="Acidic residues" evidence="1">
    <location>
        <begin position="19"/>
        <end position="41"/>
    </location>
</feature>
<dbReference type="Gramene" id="TraesCLE_scaffold_165989_01G000100.1">
    <property type="protein sequence ID" value="TraesCLE_scaffold_165989_01G000100.1"/>
    <property type="gene ID" value="TraesCLE_scaffold_165989_01G000100"/>
</dbReference>
<evidence type="ECO:0000313" key="3">
    <source>
        <dbReference type="Proteomes" id="UP000019116"/>
    </source>
</evidence>
<reference evidence="2" key="2">
    <citation type="submission" date="2018-10" db="UniProtKB">
        <authorList>
            <consortium name="EnsemblPlants"/>
        </authorList>
    </citation>
    <scope>IDENTIFICATION</scope>
</reference>
<dbReference type="Gramene" id="TraesSTA6D03G03748810.1">
    <property type="protein sequence ID" value="TraesSTA6D03G03748810.1"/>
    <property type="gene ID" value="TraesSTA6D03G03748810"/>
</dbReference>
<dbReference type="AlphaFoldDB" id="A0A3B6QK70"/>